<evidence type="ECO:0000313" key="1">
    <source>
        <dbReference type="EMBL" id="SNR35805.1"/>
    </source>
</evidence>
<reference evidence="1 2" key="1">
    <citation type="submission" date="2017-06" db="EMBL/GenBank/DDBJ databases">
        <authorList>
            <person name="Kim H.J."/>
            <person name="Triplett B.A."/>
        </authorList>
    </citation>
    <scope>NUCLEOTIDE SEQUENCE [LARGE SCALE GENOMIC DNA]</scope>
    <source>
        <strain evidence="1 2">DSM 25597</strain>
    </source>
</reference>
<name>A0A238VN72_9FLAO</name>
<proteinExistence type="predicted"/>
<accession>A0A238VN72</accession>
<evidence type="ECO:0000313" key="2">
    <source>
        <dbReference type="Proteomes" id="UP000198379"/>
    </source>
</evidence>
<gene>
    <name evidence="1" type="ORF">SAMN06265376_10195</name>
</gene>
<keyword evidence="2" id="KW-1185">Reference proteome</keyword>
<dbReference type="AlphaFoldDB" id="A0A238VN72"/>
<protein>
    <submittedName>
        <fullName evidence="1">Uncharacterized protein</fullName>
    </submittedName>
</protein>
<dbReference type="Proteomes" id="UP000198379">
    <property type="component" value="Unassembled WGS sequence"/>
</dbReference>
<organism evidence="1 2">
    <name type="scientific">Dokdonia pacifica</name>
    <dbReference type="NCBI Taxonomy" id="1627892"/>
    <lineage>
        <taxon>Bacteria</taxon>
        <taxon>Pseudomonadati</taxon>
        <taxon>Bacteroidota</taxon>
        <taxon>Flavobacteriia</taxon>
        <taxon>Flavobacteriales</taxon>
        <taxon>Flavobacteriaceae</taxon>
        <taxon>Dokdonia</taxon>
    </lineage>
</organism>
<sequence length="36" mass="4291">MPDNEIYLNVNALHEGEYELKIINKNKIIKKTTFKK</sequence>
<dbReference type="EMBL" id="FZNY01000001">
    <property type="protein sequence ID" value="SNR35805.1"/>
    <property type="molecule type" value="Genomic_DNA"/>
</dbReference>